<dbReference type="PANTHER" id="PTHR34322:SF2">
    <property type="entry name" value="TRANSPOSASE IS200-LIKE DOMAIN-CONTAINING PROTEIN"/>
    <property type="match status" value="1"/>
</dbReference>
<evidence type="ECO:0000313" key="2">
    <source>
        <dbReference type="EMBL" id="KKS98791.1"/>
    </source>
</evidence>
<dbReference type="InterPro" id="IPR002686">
    <property type="entry name" value="Transposase_17"/>
</dbReference>
<dbReference type="SUPFAM" id="SSF143422">
    <property type="entry name" value="Transposase IS200-like"/>
    <property type="match status" value="1"/>
</dbReference>
<dbReference type="InterPro" id="IPR036515">
    <property type="entry name" value="Transposase_17_sf"/>
</dbReference>
<evidence type="ECO:0000313" key="3">
    <source>
        <dbReference type="Proteomes" id="UP000034090"/>
    </source>
</evidence>
<name>A0A0G1FUX0_9BACT</name>
<sequence length="396" mass="45311">MSFSDLPLGVGKIVLEGCLLSRYYEISMTAKNLSRSVVGGAYYYIHNEGIENKNIFSDEEDCKVFRGFLEDYLSPQEHPEKTKKVFTVQGRSYRGIPHQPKNYYDKIELTAYGLAPNRFNLLLHHKTDSPERFIRSLCTRYSMYFNKKYHRTGSLFDGPYKSITIEDNLRLLHLTRYIHLLSTDNSSYEEFVGKRTTSWIKPKIILSMFDKLKTDLTGEVKSYRDFVEKYTPSQNESTLLEGIVLERRNHARNISKDLESNAIKTSFDTKNPSNITPTKLEVFTIVGVFLLLLAFGVRNVIMASTDKIESPEPSPTPLMIETVEVEPKTMLEIRITDGATSVNIRQEPTVQSNKIGEALEADTFEFTSADSGWYEIKLADGSAGYISERYIEEINN</sequence>
<feature type="domain" description="SH3b" evidence="1">
    <location>
        <begin position="328"/>
        <end position="395"/>
    </location>
</feature>
<gene>
    <name evidence="2" type="ORF">UV74_C0002G0010</name>
</gene>
<dbReference type="STRING" id="1618578.UV74_C0002G0010"/>
<organism evidence="2 3">
    <name type="scientific">Candidatus Woesebacteria bacterium GW2011_GWB1_43_14</name>
    <dbReference type="NCBI Taxonomy" id="1618578"/>
    <lineage>
        <taxon>Bacteria</taxon>
        <taxon>Candidatus Woeseibacteriota</taxon>
    </lineage>
</organism>
<dbReference type="Pfam" id="PF08239">
    <property type="entry name" value="SH3_3"/>
    <property type="match status" value="1"/>
</dbReference>
<dbReference type="GO" id="GO:0006313">
    <property type="term" value="P:DNA transposition"/>
    <property type="evidence" value="ECO:0007669"/>
    <property type="project" value="InterPro"/>
</dbReference>
<dbReference type="PROSITE" id="PS51781">
    <property type="entry name" value="SH3B"/>
    <property type="match status" value="1"/>
</dbReference>
<dbReference type="EMBL" id="LCFQ01000002">
    <property type="protein sequence ID" value="KKS98791.1"/>
    <property type="molecule type" value="Genomic_DNA"/>
</dbReference>
<comment type="caution">
    <text evidence="2">The sequence shown here is derived from an EMBL/GenBank/DDBJ whole genome shotgun (WGS) entry which is preliminary data.</text>
</comment>
<dbReference type="InterPro" id="IPR003646">
    <property type="entry name" value="SH3-like_bac-type"/>
</dbReference>
<dbReference type="SMART" id="SM01321">
    <property type="entry name" value="Y1_Tnp"/>
    <property type="match status" value="1"/>
</dbReference>
<dbReference type="PATRIC" id="fig|1618578.3.peg.147"/>
<dbReference type="Gene3D" id="2.30.30.40">
    <property type="entry name" value="SH3 Domains"/>
    <property type="match status" value="1"/>
</dbReference>
<dbReference type="Proteomes" id="UP000034090">
    <property type="component" value="Unassembled WGS sequence"/>
</dbReference>
<accession>A0A0G1FUX0</accession>
<reference evidence="2 3" key="1">
    <citation type="journal article" date="2015" name="Nature">
        <title>rRNA introns, odd ribosomes, and small enigmatic genomes across a large radiation of phyla.</title>
        <authorList>
            <person name="Brown C.T."/>
            <person name="Hug L.A."/>
            <person name="Thomas B.C."/>
            <person name="Sharon I."/>
            <person name="Castelle C.J."/>
            <person name="Singh A."/>
            <person name="Wilkins M.J."/>
            <person name="Williams K.H."/>
            <person name="Banfield J.F."/>
        </authorList>
    </citation>
    <scope>NUCLEOTIDE SEQUENCE [LARGE SCALE GENOMIC DNA]</scope>
</reference>
<dbReference type="PANTHER" id="PTHR34322">
    <property type="entry name" value="TRANSPOSASE, Y1_TNP DOMAIN-CONTAINING"/>
    <property type="match status" value="1"/>
</dbReference>
<proteinExistence type="predicted"/>
<dbReference type="Gene3D" id="3.30.70.1290">
    <property type="entry name" value="Transposase IS200-like"/>
    <property type="match status" value="1"/>
</dbReference>
<dbReference type="GO" id="GO:0004803">
    <property type="term" value="F:transposase activity"/>
    <property type="evidence" value="ECO:0007669"/>
    <property type="project" value="InterPro"/>
</dbReference>
<evidence type="ECO:0000259" key="1">
    <source>
        <dbReference type="PROSITE" id="PS51781"/>
    </source>
</evidence>
<protein>
    <recommendedName>
        <fullName evidence="1">SH3b domain-containing protein</fullName>
    </recommendedName>
</protein>
<dbReference type="GO" id="GO:0003677">
    <property type="term" value="F:DNA binding"/>
    <property type="evidence" value="ECO:0007669"/>
    <property type="project" value="InterPro"/>
</dbReference>
<dbReference type="AlphaFoldDB" id="A0A0G1FUX0"/>